<dbReference type="OrthoDB" id="8062037at2759"/>
<keyword evidence="1" id="KW-0862">Zinc</keyword>
<feature type="region of interest" description="Disordered" evidence="2">
    <location>
        <begin position="372"/>
        <end position="586"/>
    </location>
</feature>
<feature type="compositionally biased region" description="Basic and acidic residues" evidence="2">
    <location>
        <begin position="414"/>
        <end position="423"/>
    </location>
</feature>
<dbReference type="AlphaFoldDB" id="A0A3F2RX63"/>
<dbReference type="Gene3D" id="3.30.40.10">
    <property type="entry name" value="Zinc/RING finger domain, C3HC4 (zinc finger)"/>
    <property type="match status" value="1"/>
</dbReference>
<dbReference type="SUPFAM" id="SSF63748">
    <property type="entry name" value="Tudor/PWWP/MBT"/>
    <property type="match status" value="3"/>
</dbReference>
<proteinExistence type="predicted"/>
<feature type="compositionally biased region" description="Basic and acidic residues" evidence="2">
    <location>
        <begin position="533"/>
        <end position="546"/>
    </location>
</feature>
<dbReference type="SUPFAM" id="SSF57850">
    <property type="entry name" value="RING/U-box"/>
    <property type="match status" value="1"/>
</dbReference>
<evidence type="ECO:0000313" key="4">
    <source>
        <dbReference type="EMBL" id="RLN65993.1"/>
    </source>
</evidence>
<feature type="compositionally biased region" description="Polar residues" evidence="2">
    <location>
        <begin position="8"/>
        <end position="27"/>
    </location>
</feature>
<dbReference type="CDD" id="cd16448">
    <property type="entry name" value="RING-H2"/>
    <property type="match status" value="1"/>
</dbReference>
<feature type="region of interest" description="Disordered" evidence="2">
    <location>
        <begin position="1"/>
        <end position="27"/>
    </location>
</feature>
<dbReference type="CDD" id="cd05162">
    <property type="entry name" value="PWWP"/>
    <property type="match status" value="2"/>
</dbReference>
<dbReference type="Proteomes" id="UP000277300">
    <property type="component" value="Unassembled WGS sequence"/>
</dbReference>
<organism evidence="4 5">
    <name type="scientific">Phytophthora kernoviae</name>
    <dbReference type="NCBI Taxonomy" id="325452"/>
    <lineage>
        <taxon>Eukaryota</taxon>
        <taxon>Sar</taxon>
        <taxon>Stramenopiles</taxon>
        <taxon>Oomycota</taxon>
        <taxon>Peronosporomycetes</taxon>
        <taxon>Peronosporales</taxon>
        <taxon>Peronosporaceae</taxon>
        <taxon>Phytophthora</taxon>
    </lineage>
</organism>
<dbReference type="Pfam" id="PF13639">
    <property type="entry name" value="zf-RING_2"/>
    <property type="match status" value="1"/>
</dbReference>
<dbReference type="EMBL" id="MBDO02000044">
    <property type="protein sequence ID" value="RLN65993.1"/>
    <property type="molecule type" value="Genomic_DNA"/>
</dbReference>
<feature type="compositionally biased region" description="Basic residues" evidence="2">
    <location>
        <begin position="448"/>
        <end position="457"/>
    </location>
</feature>
<feature type="region of interest" description="Disordered" evidence="2">
    <location>
        <begin position="969"/>
        <end position="998"/>
    </location>
</feature>
<feature type="compositionally biased region" description="Basic and acidic residues" evidence="2">
    <location>
        <begin position="571"/>
        <end position="586"/>
    </location>
</feature>
<name>A0A3F2RX63_9STRA</name>
<protein>
    <recommendedName>
        <fullName evidence="3">RING-type domain-containing protein</fullName>
    </recommendedName>
</protein>
<keyword evidence="1" id="KW-0479">Metal-binding</keyword>
<gene>
    <name evidence="4" type="ORF">BBP00_00002517</name>
</gene>
<evidence type="ECO:0000259" key="3">
    <source>
        <dbReference type="PROSITE" id="PS50089"/>
    </source>
</evidence>
<dbReference type="GO" id="GO:0008270">
    <property type="term" value="F:zinc ion binding"/>
    <property type="evidence" value="ECO:0007669"/>
    <property type="project" value="UniProtKB-KW"/>
</dbReference>
<dbReference type="CDD" id="cd20104">
    <property type="entry name" value="MBT_PHF20L1-like"/>
    <property type="match status" value="2"/>
</dbReference>
<dbReference type="InterPro" id="IPR013083">
    <property type="entry name" value="Znf_RING/FYVE/PHD"/>
</dbReference>
<keyword evidence="1" id="KW-0863">Zinc-finger</keyword>
<feature type="compositionally biased region" description="Basic and acidic residues" evidence="2">
    <location>
        <begin position="880"/>
        <end position="892"/>
    </location>
</feature>
<reference evidence="4 5" key="1">
    <citation type="submission" date="2018-07" db="EMBL/GenBank/DDBJ databases">
        <title>Genome sequencing of oomycete isolates from Chile give support for New Zealand origin for Phytophthora kernoviae and make available the first Nothophytophthora sp. genome.</title>
        <authorList>
            <person name="Studholme D.J."/>
            <person name="Sanfuentes E."/>
            <person name="Panda P."/>
            <person name="Hill R."/>
            <person name="Sambles C."/>
            <person name="Grant M."/>
            <person name="Williams N.M."/>
            <person name="Mcdougal R.L."/>
        </authorList>
    </citation>
    <scope>NUCLEOTIDE SEQUENCE [LARGE SCALE GENOMIC DNA]</scope>
    <source>
        <strain evidence="4">Chile6</strain>
    </source>
</reference>
<evidence type="ECO:0000256" key="1">
    <source>
        <dbReference type="PROSITE-ProRule" id="PRU00175"/>
    </source>
</evidence>
<dbReference type="Gene3D" id="2.30.30.140">
    <property type="match status" value="4"/>
</dbReference>
<feature type="domain" description="RING-type" evidence="3">
    <location>
        <begin position="37"/>
        <end position="78"/>
    </location>
</feature>
<feature type="region of interest" description="Disordered" evidence="2">
    <location>
        <begin position="780"/>
        <end position="895"/>
    </location>
</feature>
<sequence>MIPAAQPLPQTATDIPQQTYVPTKDPNTGLDTSGAACARCHKELYEKDIIKQPRCGHLFHSHCLDNYLRTEICCPVCKNQVLFPAARAALVHEGKAPQAVYPSTQLPPRAVPVATAFAPLDGTDSRNYAACRACGQMFYRDPTKVRPETNGWYRCQRYVMDADGVWNVARVLSVRSSDEVKVTYDGWDEVYNEVVCMDSDRVAPYHTFTWAVKCWVKYLNWPLWPAVITIRTPGTEEGIVNLAKENRLWVDFFDHPNFMKRDRCWQKKSQVKIFDDHYDENGFGACGKEFDQSLELMLKSDATTEMPKFAKGTVPVEYKDITTESVDQKRNSMGDNFWFKNFADNRERHYQIHIYDMIGDIKMKVEDGVNGDKTTDNDKSASVTKVQPKKSAVRKNIAQTVTRKKRPLTAKLSPAKEKEESPVKVEVPYELGEISSSDDSPDEMAGQTKKRRRRLKTRREISEGVVSRTSTKNNGHVKGRVKETSVDQELSRAESNHSLLSVSKEPSSDSDESKGIPSPLEEETPTDLPSNEEEAKIPEQAAEKIRSTSCSPCKALELEEPLQSVTQRENSNGDDKEEKESQEPRRRFCVMQVGKEDVMDIDGVWNVARVLSVPSSEEVEVTYDGWPKKYNEVVHVDCDRVAPYHTFTWAVKCWVKYLNWPMWPSVITIRTPGTEEGVENLAMENQFYVDFLDDPIFGKRDRCWQKKHQVRTFDDNYDKNRMGTNGAQFERALGSKTYNVSRKQKIDGLTHLKRARHSKAKEAGCLHQEIWMNMFNDKTKVESEESDDDGFSDGFDPGTTSEDKAASPPDSRTDSGDILATADTTVRSTVHVGPTPGDMIPEDPDGTQSISTDATKEASGHEQGGSARSLRKRMAGKTSSRLDETREGRVKDTPVVLDLGSSEQLNHSFLSARTAYSIDSEESKGVLSQFEEFMVIDPLSDEEESKTEETADAKSTFFRGVPSELLDVEIPTESKQSEPPTETVDAGGDEGSQETRRRACVMRADKEGIFCFG</sequence>
<evidence type="ECO:0000313" key="5">
    <source>
        <dbReference type="Proteomes" id="UP000277300"/>
    </source>
</evidence>
<evidence type="ECO:0000256" key="2">
    <source>
        <dbReference type="SAM" id="MobiDB-lite"/>
    </source>
</evidence>
<dbReference type="PROSITE" id="PS50089">
    <property type="entry name" value="ZF_RING_2"/>
    <property type="match status" value="1"/>
</dbReference>
<feature type="compositionally biased region" description="Basic and acidic residues" evidence="2">
    <location>
        <begin position="801"/>
        <end position="815"/>
    </location>
</feature>
<accession>A0A3F2RX63</accession>
<comment type="caution">
    <text evidence="4">The sequence shown here is derived from an EMBL/GenBank/DDBJ whole genome shotgun (WGS) entry which is preliminary data.</text>
</comment>
<dbReference type="InterPro" id="IPR001841">
    <property type="entry name" value="Znf_RING"/>
</dbReference>
<feature type="compositionally biased region" description="Basic and acidic residues" evidence="2">
    <location>
        <begin position="480"/>
        <end position="495"/>
    </location>
</feature>